<sequence length="57" mass="6633">MLVYGTKEEPAGWKVYYECHDCCGWERMAGRVSLAEVEHRDDVDERAREMGEQWAGP</sequence>
<dbReference type="AlphaFoldDB" id="A0A343TLE6"/>
<name>A0A343TLE6_9EURY</name>
<protein>
    <submittedName>
        <fullName evidence="1">Uncharacterized protein</fullName>
    </submittedName>
</protein>
<keyword evidence="2" id="KW-1185">Reference proteome</keyword>
<dbReference type="OrthoDB" id="350726at2157"/>
<reference evidence="2" key="1">
    <citation type="submission" date="2017-11" db="EMBL/GenBank/DDBJ databases">
        <title>Phenotypic and genomic properties of facultatively anaerobic sulfur-reducing natronoarchaea from hypersaline soda lakes.</title>
        <authorList>
            <person name="Sorokin D.Y."/>
            <person name="Kublanov I.V."/>
            <person name="Roman P."/>
            <person name="Sinninghe Damste J.S."/>
            <person name="Golyshin P.N."/>
            <person name="Rojo D."/>
            <person name="Ciordia S."/>
            <person name="Mena M.D.C."/>
            <person name="Ferrer M."/>
            <person name="Messina E."/>
            <person name="Smedile F."/>
            <person name="La Spada G."/>
            <person name="La Cono V."/>
            <person name="Yakimov M.M."/>
        </authorList>
    </citation>
    <scope>NUCLEOTIDE SEQUENCE [LARGE SCALE GENOMIC DNA]</scope>
    <source>
        <strain evidence="2">AArc-Sl</strain>
    </source>
</reference>
<dbReference type="EMBL" id="CP025066">
    <property type="protein sequence ID" value="AUX09918.1"/>
    <property type="molecule type" value="Genomic_DNA"/>
</dbReference>
<accession>A0A343TLE6</accession>
<dbReference type="KEGG" id="hdf:AArcSl_2295"/>
<evidence type="ECO:0000313" key="1">
    <source>
        <dbReference type="EMBL" id="AUX09918.1"/>
    </source>
</evidence>
<dbReference type="RefSeq" id="WP_161945946.1">
    <property type="nucleotide sequence ID" value="NZ_CP025066.1"/>
</dbReference>
<gene>
    <name evidence="1" type="ORF">AArcSl_2295</name>
</gene>
<proteinExistence type="predicted"/>
<evidence type="ECO:0000313" key="2">
    <source>
        <dbReference type="Proteomes" id="UP000263012"/>
    </source>
</evidence>
<dbReference type="GeneID" id="43759822"/>
<dbReference type="Proteomes" id="UP000263012">
    <property type="component" value="Chromosome"/>
</dbReference>
<organism evidence="1 2">
    <name type="scientific">Halalkaliarchaeum desulfuricum</name>
    <dbReference type="NCBI Taxonomy" id="2055893"/>
    <lineage>
        <taxon>Archaea</taxon>
        <taxon>Methanobacteriati</taxon>
        <taxon>Methanobacteriota</taxon>
        <taxon>Stenosarchaea group</taxon>
        <taxon>Halobacteria</taxon>
        <taxon>Halobacteriales</taxon>
        <taxon>Haloferacaceae</taxon>
        <taxon>Halalkaliarchaeum</taxon>
    </lineage>
</organism>